<gene>
    <name evidence="2" type="ORF">CWO07_02015</name>
</gene>
<dbReference type="Proteomes" id="UP000244197">
    <property type="component" value="Unassembled WGS sequence"/>
</dbReference>
<dbReference type="EMBL" id="PIFK01000003">
    <property type="protein sequence ID" value="PTP39365.1"/>
    <property type="molecule type" value="Genomic_DNA"/>
</dbReference>
<comment type="caution">
    <text evidence="2">The sequence shown here is derived from an EMBL/GenBank/DDBJ whole genome shotgun (WGS) entry which is preliminary data.</text>
</comment>
<proteinExistence type="predicted"/>
<dbReference type="RefSeq" id="WP_108187161.1">
    <property type="nucleotide sequence ID" value="NZ_PIFK01000003.1"/>
</dbReference>
<organism evidence="2 3">
    <name type="scientific">Vibrio splendidus</name>
    <dbReference type="NCBI Taxonomy" id="29497"/>
    <lineage>
        <taxon>Bacteria</taxon>
        <taxon>Pseudomonadati</taxon>
        <taxon>Pseudomonadota</taxon>
        <taxon>Gammaproteobacteria</taxon>
        <taxon>Vibrionales</taxon>
        <taxon>Vibrionaceae</taxon>
        <taxon>Vibrio</taxon>
    </lineage>
</organism>
<evidence type="ECO:0000256" key="1">
    <source>
        <dbReference type="SAM" id="MobiDB-lite"/>
    </source>
</evidence>
<evidence type="ECO:0000313" key="2">
    <source>
        <dbReference type="EMBL" id="PTP39365.1"/>
    </source>
</evidence>
<reference evidence="2 3" key="1">
    <citation type="submission" date="2017-11" db="EMBL/GenBank/DDBJ databases">
        <title>Population delineation of vibrios coincides with oyster pathogenicity.</title>
        <authorList>
            <person name="Bruto M."/>
            <person name="Labreuche Y."/>
            <person name="James A."/>
            <person name="Piel D."/>
            <person name="Chenivesse S."/>
            <person name="Petton B."/>
            <person name="Polz M.F."/>
            <person name="Le Roux F."/>
        </authorList>
    </citation>
    <scope>NUCLEOTIDE SEQUENCE [LARGE SCALE GENOMIC DNA]</scope>
    <source>
        <strain evidence="2 3">FF_144</strain>
    </source>
</reference>
<dbReference type="AlphaFoldDB" id="A0A2T5F0T7"/>
<feature type="compositionally biased region" description="Acidic residues" evidence="1">
    <location>
        <begin position="340"/>
        <end position="351"/>
    </location>
</feature>
<accession>A0A2T5F0T7</accession>
<sequence>MFEKLTLAERDYWFIRSGRNSGEFFKHFKNSGLIAIGHADDFGLNFADSLILEDADKRLVLSTALVQMSNETKTPSEIGSTKRQLERFLNHIKTDDIILTVNSDNQVLAGKVTSSVYFGTTAILPHYIQGETPKPCHYNLRVNVEWGKVKDRKFLPYVVDKTFRSPLTVSQLDKPEQLQALKHWLFPVYFTDNEACCTLKISTNQGIQNRDLSKLSLALDELELLAEYLSEKETFDLSNYQKFAKDNRDIYQYTITAQHVFMSPGHQNIQVFGSFRKQQIFALLLTYIFSATPLSANEPLEGSEVLSEQHIELASNFVNTEYGLNSIKQKLEVIVPEEDFSPSAEDREEDQFAPSVPDNHTIL</sequence>
<feature type="region of interest" description="Disordered" evidence="1">
    <location>
        <begin position="340"/>
        <end position="363"/>
    </location>
</feature>
<name>A0A2T5F0T7_VIBSP</name>
<evidence type="ECO:0000313" key="3">
    <source>
        <dbReference type="Proteomes" id="UP000244197"/>
    </source>
</evidence>
<protein>
    <submittedName>
        <fullName evidence="2">Uncharacterized protein</fullName>
    </submittedName>
</protein>